<reference evidence="12" key="1">
    <citation type="submission" date="2021-06" db="EMBL/GenBank/DDBJ databases">
        <authorList>
            <person name="Kallberg Y."/>
            <person name="Tangrot J."/>
            <person name="Rosling A."/>
        </authorList>
    </citation>
    <scope>NUCLEOTIDE SEQUENCE</scope>
    <source>
        <strain evidence="12">AZ414A</strain>
    </source>
</reference>
<dbReference type="PANTHER" id="PTHR16062">
    <property type="entry name" value="SWI/SNF-RELATED"/>
    <property type="match status" value="1"/>
</dbReference>
<evidence type="ECO:0000259" key="10">
    <source>
        <dbReference type="PROSITE" id="PS50014"/>
    </source>
</evidence>
<evidence type="ECO:0000256" key="1">
    <source>
        <dbReference type="ARBA" id="ARBA00004123"/>
    </source>
</evidence>
<dbReference type="InterPro" id="IPR036427">
    <property type="entry name" value="Bromodomain-like_sf"/>
</dbReference>
<dbReference type="Pfam" id="PF01426">
    <property type="entry name" value="BAH"/>
    <property type="match status" value="1"/>
</dbReference>
<evidence type="ECO:0000256" key="7">
    <source>
        <dbReference type="ARBA" id="ARBA00023242"/>
    </source>
</evidence>
<feature type="domain" description="BAH" evidence="11">
    <location>
        <begin position="158"/>
        <end position="270"/>
    </location>
</feature>
<dbReference type="GO" id="GO:0003682">
    <property type="term" value="F:chromatin binding"/>
    <property type="evidence" value="ECO:0007669"/>
    <property type="project" value="InterPro"/>
</dbReference>
<comment type="subcellular location">
    <subcellularLocation>
        <location evidence="1">Nucleus</location>
    </subcellularLocation>
</comment>
<organism evidence="12 13">
    <name type="scientific">Diversispora eburnea</name>
    <dbReference type="NCBI Taxonomy" id="1213867"/>
    <lineage>
        <taxon>Eukaryota</taxon>
        <taxon>Fungi</taxon>
        <taxon>Fungi incertae sedis</taxon>
        <taxon>Mucoromycota</taxon>
        <taxon>Glomeromycotina</taxon>
        <taxon>Glomeromycetes</taxon>
        <taxon>Diversisporales</taxon>
        <taxon>Diversisporaceae</taxon>
        <taxon>Diversispora</taxon>
    </lineage>
</organism>
<feature type="domain" description="Bromo" evidence="10">
    <location>
        <begin position="59"/>
        <end position="118"/>
    </location>
</feature>
<keyword evidence="3" id="KW-0156">Chromatin regulator</keyword>
<dbReference type="GO" id="GO:0006368">
    <property type="term" value="P:transcription elongation by RNA polymerase II"/>
    <property type="evidence" value="ECO:0007669"/>
    <property type="project" value="TreeGrafter"/>
</dbReference>
<dbReference type="EMBL" id="CAJVPK010000150">
    <property type="protein sequence ID" value="CAG8460614.1"/>
    <property type="molecule type" value="Genomic_DNA"/>
</dbReference>
<comment type="caution">
    <text evidence="12">The sequence shown here is derived from an EMBL/GenBank/DDBJ whole genome shotgun (WGS) entry which is preliminary data.</text>
</comment>
<evidence type="ECO:0000256" key="9">
    <source>
        <dbReference type="SAM" id="MobiDB-lite"/>
    </source>
</evidence>
<keyword evidence="2" id="KW-0677">Repeat</keyword>
<feature type="region of interest" description="Disordered" evidence="9">
    <location>
        <begin position="525"/>
        <end position="545"/>
    </location>
</feature>
<dbReference type="AlphaFoldDB" id="A0A9N8VMM1"/>
<evidence type="ECO:0000313" key="12">
    <source>
        <dbReference type="EMBL" id="CAG8460614.1"/>
    </source>
</evidence>
<evidence type="ECO:0000256" key="4">
    <source>
        <dbReference type="ARBA" id="ARBA00023015"/>
    </source>
</evidence>
<dbReference type="InterPro" id="IPR001487">
    <property type="entry name" value="Bromodomain"/>
</dbReference>
<keyword evidence="7" id="KW-0539">Nucleus</keyword>
<keyword evidence="4" id="KW-0805">Transcription regulation</keyword>
<dbReference type="SMART" id="SM00297">
    <property type="entry name" value="BROMO"/>
    <property type="match status" value="1"/>
</dbReference>
<dbReference type="SUPFAM" id="SSF47370">
    <property type="entry name" value="Bromodomain"/>
    <property type="match status" value="1"/>
</dbReference>
<evidence type="ECO:0000313" key="13">
    <source>
        <dbReference type="Proteomes" id="UP000789706"/>
    </source>
</evidence>
<dbReference type="Proteomes" id="UP000789706">
    <property type="component" value="Unassembled WGS sequence"/>
</dbReference>
<dbReference type="GO" id="GO:0016586">
    <property type="term" value="C:RSC-type complex"/>
    <property type="evidence" value="ECO:0007669"/>
    <property type="project" value="InterPro"/>
</dbReference>
<dbReference type="Pfam" id="PF00439">
    <property type="entry name" value="Bromodomain"/>
    <property type="match status" value="1"/>
</dbReference>
<dbReference type="InterPro" id="IPR037382">
    <property type="entry name" value="Rsc/polybromo"/>
</dbReference>
<dbReference type="PROSITE" id="PS50014">
    <property type="entry name" value="BROMODOMAIN_2"/>
    <property type="match status" value="1"/>
</dbReference>
<proteinExistence type="predicted"/>
<dbReference type="InterPro" id="IPR043151">
    <property type="entry name" value="BAH_sf"/>
</dbReference>
<dbReference type="Gene3D" id="1.20.920.10">
    <property type="entry name" value="Bromodomain-like"/>
    <property type="match status" value="1"/>
</dbReference>
<protein>
    <submittedName>
        <fullName evidence="12">8037_t:CDS:1</fullName>
    </submittedName>
</protein>
<accession>A0A9N8VMM1</accession>
<gene>
    <name evidence="12" type="ORF">DEBURN_LOCUS2658</name>
</gene>
<dbReference type="InterPro" id="IPR001025">
    <property type="entry name" value="BAH_dom"/>
</dbReference>
<evidence type="ECO:0000256" key="2">
    <source>
        <dbReference type="ARBA" id="ARBA00022737"/>
    </source>
</evidence>
<evidence type="ECO:0000256" key="3">
    <source>
        <dbReference type="ARBA" id="ARBA00022853"/>
    </source>
</evidence>
<sequence>MVRVTRSKLARDNQPIIATNDSEEADNEANLTIKVESGNRQTRLQPFEVEAVGITEAIEGRPIAKLFNTLPDRKRYPDYYEEETNFFGYHKDDHELEADLELMFKNAKKYNVEGSQIYNDAVELQMLSLELFGGDPNDATNADRQTQVYHEEIEHKGEMYRIGEYVHIYNERNPKKPNVGLIFNIWKNERICWYYHPEQTKHQASKKFYSCEVFKTNTFQDHSINDVLEKCFVLPIREYIVGKPKNSEGKMVYLCESRYTEHGNTFSKIRNWLGCMPKDSKLVKTELEKYDSPLILRKVGSPLAAAMQSSNSNKMEEDIQQMTTSSDFEFELVDSVNSSGSESTFISQSKNNTTIPNSLSSNISNHRLISSRTRNVKQRQQSVTSPNNQVDLNPLMVPRMATINPMMYGDSGMLPNYGYPYQTHYQHPQHIIMSPQYTQHYPMMTTSQVPQVQHHMSIQTNDSSSGSTISQNISKVPTSKCSIAELPSETVLWFTTPPIDVTPLPQPMHSIEYLHRKEEIHERKRQRLQEEMSNNETRPENVPIIPESNSLQESDLSYTIQEIANKWNEDAISLSMQLWNGEGSWDK</sequence>
<evidence type="ECO:0000256" key="8">
    <source>
        <dbReference type="PROSITE-ProRule" id="PRU00035"/>
    </source>
</evidence>
<name>A0A9N8VMM1_9GLOM</name>
<keyword evidence="5 8" id="KW-0103">Bromodomain</keyword>
<evidence type="ECO:0000256" key="5">
    <source>
        <dbReference type="ARBA" id="ARBA00023117"/>
    </source>
</evidence>
<evidence type="ECO:0000259" key="11">
    <source>
        <dbReference type="PROSITE" id="PS51038"/>
    </source>
</evidence>
<evidence type="ECO:0000256" key="6">
    <source>
        <dbReference type="ARBA" id="ARBA00023163"/>
    </source>
</evidence>
<dbReference type="GO" id="GO:0006338">
    <property type="term" value="P:chromatin remodeling"/>
    <property type="evidence" value="ECO:0007669"/>
    <property type="project" value="InterPro"/>
</dbReference>
<dbReference type="SMART" id="SM00439">
    <property type="entry name" value="BAH"/>
    <property type="match status" value="1"/>
</dbReference>
<dbReference type="OrthoDB" id="1742084at2759"/>
<keyword evidence="13" id="KW-1185">Reference proteome</keyword>
<dbReference type="PANTHER" id="PTHR16062:SF21">
    <property type="entry name" value="CHROMATIN STRUCTURE-REMODELING COMPLEX SUBUNIT RSC1-RELATED"/>
    <property type="match status" value="1"/>
</dbReference>
<keyword evidence="6" id="KW-0804">Transcription</keyword>
<dbReference type="Gene3D" id="2.30.30.490">
    <property type="match status" value="1"/>
</dbReference>
<dbReference type="PROSITE" id="PS51038">
    <property type="entry name" value="BAH"/>
    <property type="match status" value="1"/>
</dbReference>